<dbReference type="InterPro" id="IPR025530">
    <property type="entry name" value="DUF4417"/>
</dbReference>
<organism evidence="1 2">
    <name type="scientific">Actinobaculum suis</name>
    <dbReference type="NCBI Taxonomy" id="1657"/>
    <lineage>
        <taxon>Bacteria</taxon>
        <taxon>Bacillati</taxon>
        <taxon>Actinomycetota</taxon>
        <taxon>Actinomycetes</taxon>
        <taxon>Actinomycetales</taxon>
        <taxon>Actinomycetaceae</taxon>
        <taxon>Actinobaculum</taxon>
    </lineage>
</organism>
<dbReference type="RefSeq" id="WP_074663948.1">
    <property type="nucleotide sequence ID" value="NZ_FNAU01000032.1"/>
</dbReference>
<evidence type="ECO:0008006" key="3">
    <source>
        <dbReference type="Google" id="ProtNLM"/>
    </source>
</evidence>
<evidence type="ECO:0000313" key="2">
    <source>
        <dbReference type="Proteomes" id="UP000182744"/>
    </source>
</evidence>
<keyword evidence="2" id="KW-1185">Reference proteome</keyword>
<reference evidence="2" key="1">
    <citation type="submission" date="2016-10" db="EMBL/GenBank/DDBJ databases">
        <authorList>
            <person name="Varghese N."/>
        </authorList>
    </citation>
    <scope>NUCLEOTIDE SEQUENCE [LARGE SCALE GENOMIC DNA]</scope>
    <source>
        <strain evidence="2">DSM 20639</strain>
    </source>
</reference>
<name>A0A1G7EZK0_9ACTO</name>
<dbReference type="Pfam" id="PF14386">
    <property type="entry name" value="DUF4417"/>
    <property type="match status" value="1"/>
</dbReference>
<dbReference type="EMBL" id="FNAU01000032">
    <property type="protein sequence ID" value="SDE69102.1"/>
    <property type="molecule type" value="Genomic_DNA"/>
</dbReference>
<protein>
    <recommendedName>
        <fullName evidence="3">DUF4417 domain-containing protein</fullName>
    </recommendedName>
</protein>
<dbReference type="AlphaFoldDB" id="A0A1G7EZK0"/>
<sequence>MESRTITPSKDWRDVGNWRLLNGLKLARPYDIPIIEGCEEVPEFLEVFSETTRGGEIKPGTWVHFYEDDQKFVRFWNNPEKYLPRLSEYSGVVSPDFSTYENLPICERMHATYKNQLLGAWLERNGVQVIPNVRLTGRESVSYALAGVPSSRTLAVGTHGCIKKSNSMHQFREEISLICRLKMPTDLVVYGCLPRALREVPLELGIPVHVFSPDTWQRSKNRGVA</sequence>
<proteinExistence type="predicted"/>
<gene>
    <name evidence="1" type="ORF">SAMN05421878_1321</name>
</gene>
<evidence type="ECO:0000313" key="1">
    <source>
        <dbReference type="EMBL" id="SDE69102.1"/>
    </source>
</evidence>
<dbReference type="Proteomes" id="UP000182744">
    <property type="component" value="Unassembled WGS sequence"/>
</dbReference>
<accession>A0A1G7EZK0</accession>